<proteinExistence type="predicted"/>
<dbReference type="SMART" id="SM00367">
    <property type="entry name" value="LRR_CC"/>
    <property type="match status" value="2"/>
</dbReference>
<dbReference type="InterPro" id="IPR006553">
    <property type="entry name" value="Leu-rich_rpt_Cys-con_subtyp"/>
</dbReference>
<dbReference type="InterPro" id="IPR001810">
    <property type="entry name" value="F-box_dom"/>
</dbReference>
<sequence>MEGVELELERRSRFLNSLIEKKKAKEQQEQYNRLNVRVRASDMPIPLQTRAFKCARDQLDSMPGKLDSKRLALALKKLEDMEISHFEEYKEDEAFVESMQTLSISPSLDSCPSSRKEKPNPEAEPGPPHEALFFVLACLPVFELLNMSEVCLSFRDAVSKDVLPWLNIMIDRPLSTRLSNEILWEITSKANCRLRTLVLRSCQNVTDDGLQRVAEKNPFISKLHLPACTGLTPEGIIEAVKTLSQHPKNLKSLRINGIYNIKKEHIETLSSYLQMNPPHQKLPPILYHHYRSSPSSSTENGRIIDVDICPKCNEVKMVFDCPRETCRRMRDMLFEVCRGCNFCIPRCEECGGCVHAEELEDAACADILCSDCWLHLPKCNYCNKPYCKQHTDQQFSSPGCTGFICEACHVTAIANSSWNDDAVE</sequence>
<keyword evidence="4" id="KW-1185">Reference proteome</keyword>
<dbReference type="AlphaFoldDB" id="A0A6A6M3W9"/>
<dbReference type="Proteomes" id="UP000467840">
    <property type="component" value="Chromosome 17"/>
</dbReference>
<dbReference type="EMBL" id="JAAGAX010000007">
    <property type="protein sequence ID" value="KAF2308390.1"/>
    <property type="molecule type" value="Genomic_DNA"/>
</dbReference>
<dbReference type="GO" id="GO:0005737">
    <property type="term" value="C:cytoplasm"/>
    <property type="evidence" value="ECO:0007669"/>
    <property type="project" value="TreeGrafter"/>
</dbReference>
<evidence type="ECO:0000313" key="3">
    <source>
        <dbReference type="EMBL" id="KAF2308390.1"/>
    </source>
</evidence>
<evidence type="ECO:0000313" key="4">
    <source>
        <dbReference type="Proteomes" id="UP000467840"/>
    </source>
</evidence>
<evidence type="ECO:0000259" key="2">
    <source>
        <dbReference type="Pfam" id="PF00646"/>
    </source>
</evidence>
<dbReference type="Gene3D" id="3.80.10.10">
    <property type="entry name" value="Ribonuclease Inhibitor"/>
    <property type="match status" value="1"/>
</dbReference>
<dbReference type="InterPro" id="IPR036047">
    <property type="entry name" value="F-box-like_dom_sf"/>
</dbReference>
<dbReference type="SUPFAM" id="SSF81383">
    <property type="entry name" value="F-box domain"/>
    <property type="match status" value="1"/>
</dbReference>
<reference evidence="3 4" key="1">
    <citation type="journal article" date="2020" name="Mol. Plant">
        <title>The Chromosome-Based Rubber Tree Genome Provides New Insights into Spurge Genome Evolution and Rubber Biosynthesis.</title>
        <authorList>
            <person name="Liu J."/>
            <person name="Shi C."/>
            <person name="Shi C.C."/>
            <person name="Li W."/>
            <person name="Zhang Q.J."/>
            <person name="Zhang Y."/>
            <person name="Li K."/>
            <person name="Lu H.F."/>
            <person name="Shi C."/>
            <person name="Zhu S.T."/>
            <person name="Xiao Z.Y."/>
            <person name="Nan H."/>
            <person name="Yue Y."/>
            <person name="Zhu X.G."/>
            <person name="Wu Y."/>
            <person name="Hong X.N."/>
            <person name="Fan G.Y."/>
            <person name="Tong Y."/>
            <person name="Zhang D."/>
            <person name="Mao C.L."/>
            <person name="Liu Y.L."/>
            <person name="Hao S.J."/>
            <person name="Liu W.Q."/>
            <person name="Lv M.Q."/>
            <person name="Zhang H.B."/>
            <person name="Liu Y."/>
            <person name="Hu-Tang G.R."/>
            <person name="Wang J.P."/>
            <person name="Wang J.H."/>
            <person name="Sun Y.H."/>
            <person name="Ni S.B."/>
            <person name="Chen W.B."/>
            <person name="Zhang X.C."/>
            <person name="Jiao Y.N."/>
            <person name="Eichler E.E."/>
            <person name="Li G.H."/>
            <person name="Liu X."/>
            <person name="Gao L.Z."/>
        </authorList>
    </citation>
    <scope>NUCLEOTIDE SEQUENCE [LARGE SCALE GENOMIC DNA]</scope>
    <source>
        <strain evidence="4">cv. GT1</strain>
        <tissue evidence="3">Leaf</tissue>
    </source>
</reference>
<dbReference type="Pfam" id="PF00646">
    <property type="entry name" value="F-box"/>
    <property type="match status" value="1"/>
</dbReference>
<dbReference type="PANTHER" id="PTHR13382">
    <property type="entry name" value="MITOCHONDRIAL ATP SYNTHASE COUPLING FACTOR B"/>
    <property type="match status" value="1"/>
</dbReference>
<gene>
    <name evidence="3" type="ORF">GH714_006670</name>
</gene>
<protein>
    <recommendedName>
        <fullName evidence="2">F-box domain-containing protein</fullName>
    </recommendedName>
</protein>
<accession>A0A6A6M3W9</accession>
<dbReference type="InterPro" id="IPR032675">
    <property type="entry name" value="LRR_dom_sf"/>
</dbReference>
<dbReference type="InterPro" id="IPR017900">
    <property type="entry name" value="4Fe4S_Fe_S_CS"/>
</dbReference>
<dbReference type="InterPro" id="IPR050648">
    <property type="entry name" value="F-box_LRR-repeat"/>
</dbReference>
<name>A0A6A6M3W9_HEVBR</name>
<dbReference type="PROSITE" id="PS00198">
    <property type="entry name" value="4FE4S_FER_1"/>
    <property type="match status" value="1"/>
</dbReference>
<dbReference type="SUPFAM" id="SSF52047">
    <property type="entry name" value="RNI-like"/>
    <property type="match status" value="1"/>
</dbReference>
<feature type="domain" description="F-box" evidence="2">
    <location>
        <begin position="128"/>
        <end position="162"/>
    </location>
</feature>
<organism evidence="3 4">
    <name type="scientific">Hevea brasiliensis</name>
    <name type="common">Para rubber tree</name>
    <name type="synonym">Siphonia brasiliensis</name>
    <dbReference type="NCBI Taxonomy" id="3981"/>
    <lineage>
        <taxon>Eukaryota</taxon>
        <taxon>Viridiplantae</taxon>
        <taxon>Streptophyta</taxon>
        <taxon>Embryophyta</taxon>
        <taxon>Tracheophyta</taxon>
        <taxon>Spermatophyta</taxon>
        <taxon>Magnoliopsida</taxon>
        <taxon>eudicotyledons</taxon>
        <taxon>Gunneridae</taxon>
        <taxon>Pentapetalae</taxon>
        <taxon>rosids</taxon>
        <taxon>fabids</taxon>
        <taxon>Malpighiales</taxon>
        <taxon>Euphorbiaceae</taxon>
        <taxon>Crotonoideae</taxon>
        <taxon>Micrandreae</taxon>
        <taxon>Hevea</taxon>
    </lineage>
</organism>
<comment type="caution">
    <text evidence="3">The sequence shown here is derived from an EMBL/GenBank/DDBJ whole genome shotgun (WGS) entry which is preliminary data.</text>
</comment>
<feature type="region of interest" description="Disordered" evidence="1">
    <location>
        <begin position="105"/>
        <end position="126"/>
    </location>
</feature>
<dbReference type="PANTHER" id="PTHR13382:SF16">
    <property type="entry name" value="F-BOX PROTEIN SKIP28"/>
    <property type="match status" value="1"/>
</dbReference>
<evidence type="ECO:0000256" key="1">
    <source>
        <dbReference type="SAM" id="MobiDB-lite"/>
    </source>
</evidence>